<dbReference type="RefSeq" id="WP_353472514.1">
    <property type="nucleotide sequence ID" value="NZ_CP123384.1"/>
</dbReference>
<reference evidence="2" key="1">
    <citation type="submission" date="2023-02" db="EMBL/GenBank/DDBJ databases">
        <title>Description and genomic characterization of Salipiger bruguierae sp. nov., isolated from the sediment of mangrove plant Bruguiera sexangula.</title>
        <authorList>
            <person name="Long M."/>
        </authorList>
    </citation>
    <scope>NUCLEOTIDE SEQUENCE</scope>
    <source>
        <strain evidence="2">H15</strain>
    </source>
</reference>
<dbReference type="InterPro" id="IPR025489">
    <property type="entry name" value="DUF4381"/>
</dbReference>
<feature type="transmembrane region" description="Helical" evidence="1">
    <location>
        <begin position="34"/>
        <end position="55"/>
    </location>
</feature>
<evidence type="ECO:0000256" key="1">
    <source>
        <dbReference type="SAM" id="Phobius"/>
    </source>
</evidence>
<protein>
    <submittedName>
        <fullName evidence="2">DUF4381 domain-containing protein</fullName>
    </submittedName>
</protein>
<sequence>MNEESPQADSLVALVNQLIEPAPPPPVPLTPQTWGWAALALILLALLVWAGWRWYRYHAANAYRRAALAEAERAQTTAELATILRRAALAAYPRTEVASLTGSAWTGFLSRTGKGTFPETAGEELRRAPYRQPRAAPSPELRRAALRWLKTHRAAPAAERRGEAAA</sequence>
<accession>A0AAU8AGI3</accession>
<proteinExistence type="predicted"/>
<dbReference type="AlphaFoldDB" id="A0AAU8AGI3"/>
<dbReference type="EMBL" id="CP123384">
    <property type="protein sequence ID" value="XCC93691.1"/>
    <property type="molecule type" value="Genomic_DNA"/>
</dbReference>
<keyword evidence="1" id="KW-0472">Membrane</keyword>
<evidence type="ECO:0000313" key="2">
    <source>
        <dbReference type="EMBL" id="XCC93691.1"/>
    </source>
</evidence>
<keyword evidence="1" id="KW-0812">Transmembrane</keyword>
<name>A0AAU8AGI3_9RHOB</name>
<dbReference type="Pfam" id="PF14316">
    <property type="entry name" value="DUF4381"/>
    <property type="match status" value="1"/>
</dbReference>
<keyword evidence="1" id="KW-1133">Transmembrane helix</keyword>
<organism evidence="2">
    <name type="scientific">Alloyangia sp. H15</name>
    <dbReference type="NCBI Taxonomy" id="3029062"/>
    <lineage>
        <taxon>Bacteria</taxon>
        <taxon>Pseudomonadati</taxon>
        <taxon>Pseudomonadota</taxon>
        <taxon>Alphaproteobacteria</taxon>
        <taxon>Rhodobacterales</taxon>
        <taxon>Roseobacteraceae</taxon>
        <taxon>Alloyangia</taxon>
    </lineage>
</organism>
<gene>
    <name evidence="2" type="ORF">PVT71_00355</name>
</gene>